<dbReference type="RefSeq" id="WP_209141012.1">
    <property type="nucleotide sequence ID" value="NZ_JAGHKO010000005.1"/>
</dbReference>
<evidence type="ECO:0000256" key="4">
    <source>
        <dbReference type="ARBA" id="ARBA00023136"/>
    </source>
</evidence>
<sequence>MKKELLSSGYLTRETIFQKRSIFSWLSKNMIVEIICSLLIILFIYSSLSKLSAYERFSVQLSKSPFITSYYKLVAWSIPGAEIVIAFLLAIKRTRLIGLYAAFFLMSLFTAYLLIMLNFSYYIPCSCGGVLEYLSWEQHIVFNGFFIVIAGAGVLLISNKIKSKNIYA</sequence>
<proteinExistence type="predicted"/>
<dbReference type="InterPro" id="IPR009908">
    <property type="entry name" value="Methylamine_util_MauE"/>
</dbReference>
<keyword evidence="8" id="KW-1185">Reference proteome</keyword>
<dbReference type="Pfam" id="PF07291">
    <property type="entry name" value="MauE"/>
    <property type="match status" value="1"/>
</dbReference>
<gene>
    <name evidence="7" type="ORF">J7I42_21875</name>
</gene>
<keyword evidence="4 5" id="KW-0472">Membrane</keyword>
<feature type="transmembrane region" description="Helical" evidence="5">
    <location>
        <begin position="140"/>
        <end position="158"/>
    </location>
</feature>
<reference evidence="7 8" key="1">
    <citation type="submission" date="2021-03" db="EMBL/GenBank/DDBJ databases">
        <title>Assistant Professor.</title>
        <authorList>
            <person name="Huq M.A."/>
        </authorList>
    </citation>
    <scope>NUCLEOTIDE SEQUENCE [LARGE SCALE GENOMIC DNA]</scope>
    <source>
        <strain evidence="7 8">MAH-29</strain>
    </source>
</reference>
<dbReference type="EMBL" id="JAGHKO010000005">
    <property type="protein sequence ID" value="MBO9202955.1"/>
    <property type="molecule type" value="Genomic_DNA"/>
</dbReference>
<comment type="subcellular location">
    <subcellularLocation>
        <location evidence="1">Membrane</location>
        <topology evidence="1">Multi-pass membrane protein</topology>
    </subcellularLocation>
</comment>
<evidence type="ECO:0000259" key="6">
    <source>
        <dbReference type="Pfam" id="PF07291"/>
    </source>
</evidence>
<evidence type="ECO:0000256" key="1">
    <source>
        <dbReference type="ARBA" id="ARBA00004141"/>
    </source>
</evidence>
<accession>A0ABS3YYE8</accession>
<evidence type="ECO:0000313" key="7">
    <source>
        <dbReference type="EMBL" id="MBO9202955.1"/>
    </source>
</evidence>
<feature type="transmembrane region" description="Helical" evidence="5">
    <location>
        <begin position="69"/>
        <end position="90"/>
    </location>
</feature>
<evidence type="ECO:0000256" key="5">
    <source>
        <dbReference type="SAM" id="Phobius"/>
    </source>
</evidence>
<dbReference type="Proteomes" id="UP000677244">
    <property type="component" value="Unassembled WGS sequence"/>
</dbReference>
<keyword evidence="2 5" id="KW-0812">Transmembrane</keyword>
<feature type="transmembrane region" description="Helical" evidence="5">
    <location>
        <begin position="97"/>
        <end position="120"/>
    </location>
</feature>
<protein>
    <recommendedName>
        <fullName evidence="6">Methylamine utilisation protein MauE domain-containing protein</fullName>
    </recommendedName>
</protein>
<evidence type="ECO:0000256" key="3">
    <source>
        <dbReference type="ARBA" id="ARBA00022989"/>
    </source>
</evidence>
<evidence type="ECO:0000313" key="8">
    <source>
        <dbReference type="Proteomes" id="UP000677244"/>
    </source>
</evidence>
<comment type="caution">
    <text evidence="7">The sequence shown here is derived from an EMBL/GenBank/DDBJ whole genome shotgun (WGS) entry which is preliminary data.</text>
</comment>
<name>A0ABS3YYE8_9BACT</name>
<keyword evidence="3 5" id="KW-1133">Transmembrane helix</keyword>
<feature type="transmembrane region" description="Helical" evidence="5">
    <location>
        <begin position="30"/>
        <end position="49"/>
    </location>
</feature>
<evidence type="ECO:0000256" key="2">
    <source>
        <dbReference type="ARBA" id="ARBA00022692"/>
    </source>
</evidence>
<feature type="domain" description="Methylamine utilisation protein MauE" evidence="6">
    <location>
        <begin position="29"/>
        <end position="155"/>
    </location>
</feature>
<organism evidence="7 8">
    <name type="scientific">Niastella soli</name>
    <dbReference type="NCBI Taxonomy" id="2821487"/>
    <lineage>
        <taxon>Bacteria</taxon>
        <taxon>Pseudomonadati</taxon>
        <taxon>Bacteroidota</taxon>
        <taxon>Chitinophagia</taxon>
        <taxon>Chitinophagales</taxon>
        <taxon>Chitinophagaceae</taxon>
        <taxon>Niastella</taxon>
    </lineage>
</organism>